<dbReference type="AlphaFoldDB" id="A0A2R7YTK0"/>
<accession>A0A2R7YTK0</accession>
<name>A0A2R7YTK0_9ACTN</name>
<evidence type="ECO:0000313" key="2">
    <source>
        <dbReference type="EMBL" id="PUA79386.1"/>
    </source>
</evidence>
<feature type="domain" description="Hemerythrin-like" evidence="1">
    <location>
        <begin position="12"/>
        <end position="126"/>
    </location>
</feature>
<dbReference type="Pfam" id="PF01814">
    <property type="entry name" value="Hemerythrin"/>
    <property type="match status" value="1"/>
</dbReference>
<dbReference type="InterPro" id="IPR012312">
    <property type="entry name" value="Hemerythrin-like"/>
</dbReference>
<evidence type="ECO:0000313" key="3">
    <source>
        <dbReference type="Proteomes" id="UP000244867"/>
    </source>
</evidence>
<reference evidence="2 3" key="1">
    <citation type="submission" date="2018-03" db="EMBL/GenBank/DDBJ databases">
        <authorList>
            <person name="Keele B.F."/>
        </authorList>
    </citation>
    <scope>NUCLEOTIDE SEQUENCE [LARGE SCALE GENOMIC DNA]</scope>
    <source>
        <strain evidence="2 3">IB-3</strain>
    </source>
</reference>
<protein>
    <submittedName>
        <fullName evidence="2">Hemerythrin</fullName>
    </submittedName>
</protein>
<keyword evidence="3" id="KW-1185">Reference proteome</keyword>
<dbReference type="EMBL" id="PYXZ01000010">
    <property type="protein sequence ID" value="PUA79386.1"/>
    <property type="molecule type" value="Genomic_DNA"/>
</dbReference>
<proteinExistence type="predicted"/>
<evidence type="ECO:0000259" key="1">
    <source>
        <dbReference type="Pfam" id="PF01814"/>
    </source>
</evidence>
<sequence length="160" mass="17113">MCEYCGCRGVPPIAELMDEHMALIGQAHFVRQALGTGDHAAAMALLSGLIAHLERHVQREEAGIFTALRTSGEFLDEVDALEGEHRDLAAAVTALDPDSSDFAARVTHLLDDLEIHVEREDLGIFPVSVVTLGATGWAIVDQAHTASPSFLLDQSTTSPA</sequence>
<comment type="caution">
    <text evidence="2">The sequence shown here is derived from an EMBL/GenBank/DDBJ whole genome shotgun (WGS) entry which is preliminary data.</text>
</comment>
<gene>
    <name evidence="2" type="ORF">C7S10_18580</name>
</gene>
<organism evidence="2 3">
    <name type="scientific">Nocardioides currus</name>
    <dbReference type="NCBI Taxonomy" id="2133958"/>
    <lineage>
        <taxon>Bacteria</taxon>
        <taxon>Bacillati</taxon>
        <taxon>Actinomycetota</taxon>
        <taxon>Actinomycetes</taxon>
        <taxon>Propionibacteriales</taxon>
        <taxon>Nocardioidaceae</taxon>
        <taxon>Nocardioides</taxon>
    </lineage>
</organism>
<dbReference type="RefSeq" id="WP_108345957.1">
    <property type="nucleotide sequence ID" value="NZ_PYXZ01000010.1"/>
</dbReference>
<dbReference type="Proteomes" id="UP000244867">
    <property type="component" value="Unassembled WGS sequence"/>
</dbReference>
<dbReference type="OrthoDB" id="3381279at2"/>
<dbReference type="Gene3D" id="1.20.120.520">
    <property type="entry name" value="nmb1532 protein domain like"/>
    <property type="match status" value="1"/>
</dbReference>